<dbReference type="GO" id="GO:0072330">
    <property type="term" value="P:monocarboxylic acid biosynthetic process"/>
    <property type="evidence" value="ECO:0007669"/>
    <property type="project" value="UniProtKB-ARBA"/>
</dbReference>
<evidence type="ECO:0000313" key="2">
    <source>
        <dbReference type="EMBL" id="CEJ59797.1"/>
    </source>
</evidence>
<feature type="domain" description="Dienelactone hydrolase" evidence="1">
    <location>
        <begin position="113"/>
        <end position="331"/>
    </location>
</feature>
<reference evidence="3" key="1">
    <citation type="journal article" date="2015" name="Genome Announc.">
        <title>Draft genome sequence of the fungus Penicillium brasilianum MG11.</title>
        <authorList>
            <person name="Horn F."/>
            <person name="Linde J."/>
            <person name="Mattern D.J."/>
            <person name="Walther G."/>
            <person name="Guthke R."/>
            <person name="Brakhage A.A."/>
            <person name="Valiante V."/>
        </authorList>
    </citation>
    <scope>NUCLEOTIDE SEQUENCE [LARGE SCALE GENOMIC DNA]</scope>
    <source>
        <strain evidence="3">MG11</strain>
    </source>
</reference>
<organism evidence="2 3">
    <name type="scientific">Penicillium brasilianum</name>
    <dbReference type="NCBI Taxonomy" id="104259"/>
    <lineage>
        <taxon>Eukaryota</taxon>
        <taxon>Fungi</taxon>
        <taxon>Dikarya</taxon>
        <taxon>Ascomycota</taxon>
        <taxon>Pezizomycotina</taxon>
        <taxon>Eurotiomycetes</taxon>
        <taxon>Eurotiomycetidae</taxon>
        <taxon>Eurotiales</taxon>
        <taxon>Aspergillaceae</taxon>
        <taxon>Penicillium</taxon>
    </lineage>
</organism>
<protein>
    <submittedName>
        <fullName evidence="2">Putative Dienelactone hydrolase family protein</fullName>
    </submittedName>
</protein>
<keyword evidence="3" id="KW-1185">Reference proteome</keyword>
<dbReference type="SUPFAM" id="SSF53474">
    <property type="entry name" value="alpha/beta-Hydrolases"/>
    <property type="match status" value="1"/>
</dbReference>
<dbReference type="InterPro" id="IPR029058">
    <property type="entry name" value="AB_hydrolase_fold"/>
</dbReference>
<dbReference type="GO" id="GO:0017000">
    <property type="term" value="P:antibiotic biosynthetic process"/>
    <property type="evidence" value="ECO:0007669"/>
    <property type="project" value="UniProtKB-ARBA"/>
</dbReference>
<gene>
    <name evidence="2" type="ORF">PMG11_08401</name>
</gene>
<dbReference type="Gene3D" id="3.40.50.1820">
    <property type="entry name" value="alpha/beta hydrolase"/>
    <property type="match status" value="1"/>
</dbReference>
<dbReference type="AlphaFoldDB" id="A0A0F7TXJ8"/>
<dbReference type="OrthoDB" id="2147163at2759"/>
<evidence type="ECO:0000259" key="1">
    <source>
        <dbReference type="Pfam" id="PF01738"/>
    </source>
</evidence>
<dbReference type="PANTHER" id="PTHR47668">
    <property type="entry name" value="DIENELACTONE HYDROLASE FAMILY PROTEIN (AFU_ORTHOLOGUE AFUA_6G01940)"/>
    <property type="match status" value="1"/>
</dbReference>
<dbReference type="EMBL" id="CDHK01000007">
    <property type="protein sequence ID" value="CEJ59797.1"/>
    <property type="molecule type" value="Genomic_DNA"/>
</dbReference>
<dbReference type="InterPro" id="IPR002925">
    <property type="entry name" value="Dienelactn_hydro"/>
</dbReference>
<dbReference type="STRING" id="104259.A0A0F7TXJ8"/>
<accession>A0A0F7TXJ8</accession>
<evidence type="ECO:0000313" key="3">
    <source>
        <dbReference type="Proteomes" id="UP000042958"/>
    </source>
</evidence>
<keyword evidence="2" id="KW-0378">Hydrolase</keyword>
<dbReference type="Pfam" id="PF01738">
    <property type="entry name" value="DLH"/>
    <property type="match status" value="1"/>
</dbReference>
<dbReference type="PANTHER" id="PTHR47668:SF1">
    <property type="entry name" value="DIENELACTONE HYDROLASE DOMAIN-CONTAINING PROTEIN-RELATED"/>
    <property type="match status" value="1"/>
</dbReference>
<sequence length="332" mass="35986">MVALGRIPEGSCFFRLNSRHSDDVDWRGNPPTSASIAKHHDCFTSLSSLTTSIACSIANPLVAPRFEIPSSPHPLITSSAKMSGISKACCSIPPVVSKGYQAKGAYQTINGLKTYVTGPESATKAILVVYDIFGFFDQTIQGADILATSNEQKYRVFMPDFLEGSPADISWYPPTTDEHKKLLGNFFSTQAAPPKTLSKIPNIVAEANQLAPGGAFSSWSILGFCWGGKIAALSVGADNKLFKAAAQAHPAMVDPNDAKNVNVPFVMLASKDEPASDVSAFKANLQVPNHVETFSTQIHGWMAARSDLEDPEVRKEYERGYKTVLEFFHQHS</sequence>
<dbReference type="Proteomes" id="UP000042958">
    <property type="component" value="Unassembled WGS sequence"/>
</dbReference>
<name>A0A0F7TXJ8_PENBI</name>
<dbReference type="GO" id="GO:0016787">
    <property type="term" value="F:hydrolase activity"/>
    <property type="evidence" value="ECO:0007669"/>
    <property type="project" value="UniProtKB-KW"/>
</dbReference>
<proteinExistence type="predicted"/>